<gene>
    <name evidence="8" type="ORF">ElyMa_004133500</name>
</gene>
<comment type="caution">
    <text evidence="8">The sequence shown here is derived from an EMBL/GenBank/DDBJ whole genome shotgun (WGS) entry which is preliminary data.</text>
</comment>
<keyword evidence="8" id="KW-0675">Receptor</keyword>
<feature type="compositionally biased region" description="Polar residues" evidence="5">
    <location>
        <begin position="190"/>
        <end position="213"/>
    </location>
</feature>
<dbReference type="Proteomes" id="UP000762676">
    <property type="component" value="Unassembled WGS sequence"/>
</dbReference>
<dbReference type="SUPFAM" id="SSF81321">
    <property type="entry name" value="Family A G protein-coupled receptor-like"/>
    <property type="match status" value="1"/>
</dbReference>
<dbReference type="PRINTS" id="PR00237">
    <property type="entry name" value="GPCRRHODOPSN"/>
</dbReference>
<dbReference type="AlphaFoldDB" id="A0AAV4GE56"/>
<evidence type="ECO:0000256" key="2">
    <source>
        <dbReference type="ARBA" id="ARBA00022692"/>
    </source>
</evidence>
<keyword evidence="9" id="KW-1185">Reference proteome</keyword>
<dbReference type="CDD" id="cd14978">
    <property type="entry name" value="7tmA_FMRFamide_R-like"/>
    <property type="match status" value="1"/>
</dbReference>
<evidence type="ECO:0000256" key="6">
    <source>
        <dbReference type="SAM" id="Phobius"/>
    </source>
</evidence>
<evidence type="ECO:0000256" key="5">
    <source>
        <dbReference type="SAM" id="MobiDB-lite"/>
    </source>
</evidence>
<dbReference type="InterPro" id="IPR017452">
    <property type="entry name" value="GPCR_Rhodpsn_7TM"/>
</dbReference>
<keyword evidence="4 6" id="KW-0472">Membrane</keyword>
<reference evidence="8 9" key="1">
    <citation type="journal article" date="2021" name="Elife">
        <title>Chloroplast acquisition without the gene transfer in kleptoplastic sea slugs, Plakobranchus ocellatus.</title>
        <authorList>
            <person name="Maeda T."/>
            <person name="Takahashi S."/>
            <person name="Yoshida T."/>
            <person name="Shimamura S."/>
            <person name="Takaki Y."/>
            <person name="Nagai Y."/>
            <person name="Toyoda A."/>
            <person name="Suzuki Y."/>
            <person name="Arimoto A."/>
            <person name="Ishii H."/>
            <person name="Satoh N."/>
            <person name="Nishiyama T."/>
            <person name="Hasebe M."/>
            <person name="Maruyama T."/>
            <person name="Minagawa J."/>
            <person name="Obokata J."/>
            <person name="Shigenobu S."/>
        </authorList>
    </citation>
    <scope>NUCLEOTIDE SEQUENCE [LARGE SCALE GENOMIC DNA]</scope>
</reference>
<dbReference type="InterPro" id="IPR000276">
    <property type="entry name" value="GPCR_Rhodpsn"/>
</dbReference>
<feature type="transmembrane region" description="Helical" evidence="6">
    <location>
        <begin position="516"/>
        <end position="533"/>
    </location>
</feature>
<evidence type="ECO:0000313" key="8">
    <source>
        <dbReference type="EMBL" id="GFR83788.1"/>
    </source>
</evidence>
<feature type="transmembrane region" description="Helical" evidence="6">
    <location>
        <begin position="364"/>
        <end position="384"/>
    </location>
</feature>
<evidence type="ECO:0000256" key="1">
    <source>
        <dbReference type="ARBA" id="ARBA00004370"/>
    </source>
</evidence>
<evidence type="ECO:0000313" key="9">
    <source>
        <dbReference type="Proteomes" id="UP000762676"/>
    </source>
</evidence>
<keyword evidence="3 6" id="KW-1133">Transmembrane helix</keyword>
<keyword evidence="2 6" id="KW-0812">Transmembrane</keyword>
<proteinExistence type="predicted"/>
<feature type="region of interest" description="Disordered" evidence="5">
    <location>
        <begin position="170"/>
        <end position="214"/>
    </location>
</feature>
<dbReference type="PANTHER" id="PTHR46641">
    <property type="entry name" value="FMRFAMIDE RECEPTOR-RELATED"/>
    <property type="match status" value="1"/>
</dbReference>
<accession>A0AAV4GE56</accession>
<feature type="transmembrane region" description="Helical" evidence="6">
    <location>
        <begin position="429"/>
        <end position="446"/>
    </location>
</feature>
<name>A0AAV4GE56_9GAST</name>
<organism evidence="8 9">
    <name type="scientific">Elysia marginata</name>
    <dbReference type="NCBI Taxonomy" id="1093978"/>
    <lineage>
        <taxon>Eukaryota</taxon>
        <taxon>Metazoa</taxon>
        <taxon>Spiralia</taxon>
        <taxon>Lophotrochozoa</taxon>
        <taxon>Mollusca</taxon>
        <taxon>Gastropoda</taxon>
        <taxon>Heterobranchia</taxon>
        <taxon>Euthyneura</taxon>
        <taxon>Panpulmonata</taxon>
        <taxon>Sacoglossa</taxon>
        <taxon>Placobranchoidea</taxon>
        <taxon>Plakobranchidae</taxon>
        <taxon>Elysia</taxon>
    </lineage>
</organism>
<dbReference type="EMBL" id="BMAT01008385">
    <property type="protein sequence ID" value="GFR83788.1"/>
    <property type="molecule type" value="Genomic_DNA"/>
</dbReference>
<comment type="subcellular location">
    <subcellularLocation>
        <location evidence="1">Membrane</location>
    </subcellularLocation>
</comment>
<protein>
    <submittedName>
        <fullName evidence="8">FMRFamide receptor</fullName>
    </submittedName>
</protein>
<feature type="domain" description="G-protein coupled receptors family 1 profile" evidence="7">
    <location>
        <begin position="242"/>
        <end position="530"/>
    </location>
</feature>
<sequence>MVSQYQPMFRLRRPSRGRTVLLVMLTFGLACLVPGVDTLNLTTTNGLVSERGQEPKLLQSLVSADRESLEVDTVNPTTESGLAEKGSTLSSSLMARVKDGLTDDSTQTNVFELFRNNSAPVLSVVGAKGGLLDAARANVSSRSVSDNCTVGSQSSTAACVSDLPVFDPARKPHTRHTISKSNSRREKATYSPSDLTSNGMTIKSSSHQTSPSKDISHRKSLAYSIAFKLVVFPSLFVFGVSGNVVSCLIMYRSGLATSTSNILLFALALADILVLTPAGNFADVVRMFNNGNDGEPVFALNVNVWRYSQNISHFFFVVYVAITTASIIGSTFSNYVTVLVTVERLIAVYLPLRFAALVTPSRVTVAVIVALLLSLPNAIFYLFCYRFLYMYLPRLNMRVGGIAVTWFYYKNRQIINYALFGVVGYIQRVAPLAIVFVGCCLIFARIKLTNQKRRQMTSQNRGIATSGTASRTTITLLLVCLVFITCQTIVVMLPIILNWDMFRQSRLQGVSNLFKLLFTFLNSSLNVFIYVLYNKKFRAEFFKILLCFKTDKDPQN</sequence>
<evidence type="ECO:0000256" key="3">
    <source>
        <dbReference type="ARBA" id="ARBA00022989"/>
    </source>
</evidence>
<dbReference type="GO" id="GO:0016020">
    <property type="term" value="C:membrane"/>
    <property type="evidence" value="ECO:0007669"/>
    <property type="project" value="UniProtKB-SubCell"/>
</dbReference>
<dbReference type="GO" id="GO:0004930">
    <property type="term" value="F:G protein-coupled receptor activity"/>
    <property type="evidence" value="ECO:0007669"/>
    <property type="project" value="InterPro"/>
</dbReference>
<feature type="transmembrane region" description="Helical" evidence="6">
    <location>
        <begin position="225"/>
        <end position="250"/>
    </location>
</feature>
<feature type="transmembrane region" description="Helical" evidence="6">
    <location>
        <begin position="262"/>
        <end position="282"/>
    </location>
</feature>
<dbReference type="PROSITE" id="PS50262">
    <property type="entry name" value="G_PROTEIN_RECEP_F1_2"/>
    <property type="match status" value="1"/>
</dbReference>
<evidence type="ECO:0000256" key="4">
    <source>
        <dbReference type="ARBA" id="ARBA00023136"/>
    </source>
</evidence>
<dbReference type="Gene3D" id="1.20.1070.10">
    <property type="entry name" value="Rhodopsin 7-helix transmembrane proteins"/>
    <property type="match status" value="1"/>
</dbReference>
<feature type="transmembrane region" description="Helical" evidence="6">
    <location>
        <begin position="474"/>
        <end position="496"/>
    </location>
</feature>
<dbReference type="InterPro" id="IPR052954">
    <property type="entry name" value="GPCR-Ligand_Int"/>
</dbReference>
<evidence type="ECO:0000259" key="7">
    <source>
        <dbReference type="PROSITE" id="PS50262"/>
    </source>
</evidence>
<feature type="transmembrane region" description="Helical" evidence="6">
    <location>
        <begin position="311"/>
        <end position="328"/>
    </location>
</feature>